<accession>A0A1W0WGS8</accession>
<dbReference type="EMBL" id="MTYJ01000105">
    <property type="protein sequence ID" value="OQV14404.1"/>
    <property type="molecule type" value="Genomic_DNA"/>
</dbReference>
<evidence type="ECO:0000256" key="1">
    <source>
        <dbReference type="SAM" id="MobiDB-lite"/>
    </source>
</evidence>
<proteinExistence type="predicted"/>
<feature type="region of interest" description="Disordered" evidence="1">
    <location>
        <begin position="588"/>
        <end position="614"/>
    </location>
</feature>
<dbReference type="OrthoDB" id="10601908at2759"/>
<name>A0A1W0WGS8_HYPEX</name>
<evidence type="ECO:0000313" key="3">
    <source>
        <dbReference type="Proteomes" id="UP000192578"/>
    </source>
</evidence>
<keyword evidence="3" id="KW-1185">Reference proteome</keyword>
<protein>
    <submittedName>
        <fullName evidence="2">Uncharacterized protein</fullName>
    </submittedName>
</protein>
<organism evidence="2 3">
    <name type="scientific">Hypsibius exemplaris</name>
    <name type="common">Freshwater tardigrade</name>
    <dbReference type="NCBI Taxonomy" id="2072580"/>
    <lineage>
        <taxon>Eukaryota</taxon>
        <taxon>Metazoa</taxon>
        <taxon>Ecdysozoa</taxon>
        <taxon>Tardigrada</taxon>
        <taxon>Eutardigrada</taxon>
        <taxon>Parachela</taxon>
        <taxon>Hypsibioidea</taxon>
        <taxon>Hypsibiidae</taxon>
        <taxon>Hypsibius</taxon>
    </lineage>
</organism>
<reference evidence="3" key="1">
    <citation type="submission" date="2017-01" db="EMBL/GenBank/DDBJ databases">
        <title>Comparative genomics of anhydrobiosis in the tardigrade Hypsibius dujardini.</title>
        <authorList>
            <person name="Yoshida Y."/>
            <person name="Koutsovoulos G."/>
            <person name="Laetsch D."/>
            <person name="Stevens L."/>
            <person name="Kumar S."/>
            <person name="Horikawa D."/>
            <person name="Ishino K."/>
            <person name="Komine S."/>
            <person name="Tomita M."/>
            <person name="Blaxter M."/>
            <person name="Arakawa K."/>
        </authorList>
    </citation>
    <scope>NUCLEOTIDE SEQUENCE [LARGE SCALE GENOMIC DNA]</scope>
    <source>
        <strain evidence="3">Z151</strain>
    </source>
</reference>
<evidence type="ECO:0000313" key="2">
    <source>
        <dbReference type="EMBL" id="OQV14404.1"/>
    </source>
</evidence>
<comment type="caution">
    <text evidence="2">The sequence shown here is derived from an EMBL/GenBank/DDBJ whole genome shotgun (WGS) entry which is preliminary data.</text>
</comment>
<dbReference type="Proteomes" id="UP000192578">
    <property type="component" value="Unassembled WGS sequence"/>
</dbReference>
<feature type="compositionally biased region" description="Basic and acidic residues" evidence="1">
    <location>
        <begin position="588"/>
        <end position="598"/>
    </location>
</feature>
<dbReference type="AlphaFoldDB" id="A0A1W0WGS8"/>
<sequence>MEDVEKSLTQFDQLGMSIQDAFSVISLKNASELTLAEVRQLDGLLKELKPLTISAHFPTILTARSEAMLALLICCLRHRPPSLLSRKYPELVQTALRDVVKRNTDGLIAIAVGNADFARACLEMQIQFPEEAFPLSILLCLAISITIKRGGPKNTGWWFVIDSHGELQLVKAMLRCVQSLLPEICQPMKLKSNGASVDLYTFILRGTCSIIPLLDETEMNACAAALCVGLRSTTPLVAMFTADTLKFISKISSSTFTLHLLLDCLDAVIVRHQTGKGQPLIIQRTACRLVEELSPQDKLFLAESLPVRRHFFLWSGLPPRVFLEHSDVLLDMYTEAIETVREAVAGCPRSDVALGCLLCRLPLSLQCLCNFASLEEKERAALPALKDFTKDIPGIFLKLWKLLNAVPQKNQLNLVRASTCLLLRLGVIVQHLLTDSHLLTLLQDFNRTAVDCAWIVPFAAKFLGSLGKRRRLGDHLVSLIHIFFSTWCVCSDALLKNAAMSAFFEYASWTRCGSAVAEYRNITPDVVQHFQRYRGPTFTSATDSTDLLVAFQGRLHRGAQDVHPMPLESADDAPKMETNETDLLKMETSDTHPSKMETDYDCPPEMESSGQSMPNVNAKDWSKVQTGQKILLAMETSDKTMPTLESQAEISSAPVNFNINFP</sequence>
<gene>
    <name evidence="2" type="ORF">BV898_11381</name>
</gene>